<dbReference type="EMBL" id="JABSTQ010011353">
    <property type="protein sequence ID" value="KAG0412376.1"/>
    <property type="molecule type" value="Genomic_DNA"/>
</dbReference>
<comment type="caution">
    <text evidence="1">The sequence shown here is derived from an EMBL/GenBank/DDBJ whole genome shotgun (WGS) entry which is preliminary data.</text>
</comment>
<evidence type="ECO:0000313" key="1">
    <source>
        <dbReference type="EMBL" id="KAG0412376.1"/>
    </source>
</evidence>
<gene>
    <name evidence="1" type="ORF">HPB47_010480</name>
</gene>
<accession>A0AC60NYY8</accession>
<evidence type="ECO:0000313" key="2">
    <source>
        <dbReference type="Proteomes" id="UP000805193"/>
    </source>
</evidence>
<protein>
    <submittedName>
        <fullName evidence="1">Uncharacterized protein</fullName>
    </submittedName>
</protein>
<organism evidence="1 2">
    <name type="scientific">Ixodes persulcatus</name>
    <name type="common">Taiga tick</name>
    <dbReference type="NCBI Taxonomy" id="34615"/>
    <lineage>
        <taxon>Eukaryota</taxon>
        <taxon>Metazoa</taxon>
        <taxon>Ecdysozoa</taxon>
        <taxon>Arthropoda</taxon>
        <taxon>Chelicerata</taxon>
        <taxon>Arachnida</taxon>
        <taxon>Acari</taxon>
        <taxon>Parasitiformes</taxon>
        <taxon>Ixodida</taxon>
        <taxon>Ixodoidea</taxon>
        <taxon>Ixodidae</taxon>
        <taxon>Ixodinae</taxon>
        <taxon>Ixodes</taxon>
    </lineage>
</organism>
<keyword evidence="2" id="KW-1185">Reference proteome</keyword>
<name>A0AC60NYY8_IXOPE</name>
<sequence>MPRLPKEHFRVIVRPRGGINVKNVSQVKIAQALVTAAGLSFTNAAEDTICPNAVQNILVVSTPSDHNAKAYARVEAISIGSAIYEMVELRSARKCEASQPPQAPKPAREETSMEVPVEFNALEARVGSLEARRGTMEFCAPANNEPSPTENPASFGAQHLQAASPSTHKGDDLWQAAANHDLTLVTDPAFPTRIGNSCSRDTTPDLTFVKNVGAVSRHNLNEDLGSDHNILATCINVKSKPLKEFTITDWDQFRKSREERALIQDSRLAHLLEAKQALLDRWKGQRLNRRLRKKIAELHRTIEDHCQSLTRQQWDEVCNTVDGQMRVGGKWNLLKDSILDALTNKYQPIGTSNPADYPSYKGPPLPGAQRAFHRQRGQGKHVIHNRISRHIEGKNLFPYNMIGFRPSLSTQDAMKLLKHQIFNKNTRDLLLYRPIRRGPKPKGWMPLSEVDITIRTNTGNSIPRVDVLRVLGMLIESNGCNSRTINKITTKTENMIRLINRVSNRRGGVKEDNLLRLFHAFLMSHFTYVAAMHCWHGHGKKLDTLIRKSIKRVLGIPMQASTERLMQLGVHNTLEEIIEAQETAQVARLSSSPAGRKILAVLGLNPTLVAERRHQLSDAQRASIQTSPFPRNVHPQDNVGRRRARAVALLRHVRDDTSLGLLRGCRTVWPLGQVRCRCHRSQGFDLQFRIFQRFYSIEGRAGGHSSCSPGR</sequence>
<proteinExistence type="predicted"/>
<dbReference type="Proteomes" id="UP000805193">
    <property type="component" value="Unassembled WGS sequence"/>
</dbReference>
<reference evidence="1 2" key="1">
    <citation type="journal article" date="2020" name="Cell">
        <title>Large-Scale Comparative Analyses of Tick Genomes Elucidate Their Genetic Diversity and Vector Capacities.</title>
        <authorList>
            <consortium name="Tick Genome and Microbiome Consortium (TIGMIC)"/>
            <person name="Jia N."/>
            <person name="Wang J."/>
            <person name="Shi W."/>
            <person name="Du L."/>
            <person name="Sun Y."/>
            <person name="Zhan W."/>
            <person name="Jiang J.F."/>
            <person name="Wang Q."/>
            <person name="Zhang B."/>
            <person name="Ji P."/>
            <person name="Bell-Sakyi L."/>
            <person name="Cui X.M."/>
            <person name="Yuan T.T."/>
            <person name="Jiang B.G."/>
            <person name="Yang W.F."/>
            <person name="Lam T.T."/>
            <person name="Chang Q.C."/>
            <person name="Ding S.J."/>
            <person name="Wang X.J."/>
            <person name="Zhu J.G."/>
            <person name="Ruan X.D."/>
            <person name="Zhao L."/>
            <person name="Wei J.T."/>
            <person name="Ye R.Z."/>
            <person name="Que T.C."/>
            <person name="Du C.H."/>
            <person name="Zhou Y.H."/>
            <person name="Cheng J.X."/>
            <person name="Dai P.F."/>
            <person name="Guo W.B."/>
            <person name="Han X.H."/>
            <person name="Huang E.J."/>
            <person name="Li L.F."/>
            <person name="Wei W."/>
            <person name="Gao Y.C."/>
            <person name="Liu J.Z."/>
            <person name="Shao H.Z."/>
            <person name="Wang X."/>
            <person name="Wang C.C."/>
            <person name="Yang T.C."/>
            <person name="Huo Q.B."/>
            <person name="Li W."/>
            <person name="Chen H.Y."/>
            <person name="Chen S.E."/>
            <person name="Zhou L.G."/>
            <person name="Ni X.B."/>
            <person name="Tian J.H."/>
            <person name="Sheng Y."/>
            <person name="Liu T."/>
            <person name="Pan Y.S."/>
            <person name="Xia L.Y."/>
            <person name="Li J."/>
            <person name="Zhao F."/>
            <person name="Cao W.C."/>
        </authorList>
    </citation>
    <scope>NUCLEOTIDE SEQUENCE [LARGE SCALE GENOMIC DNA]</scope>
    <source>
        <strain evidence="1">Iper-2018</strain>
    </source>
</reference>